<keyword evidence="2" id="KW-1003">Cell membrane</keyword>
<reference evidence="6" key="1">
    <citation type="submission" date="2021-09" db="EMBL/GenBank/DDBJ databases">
        <title>Genomic analysis of Ralstonia spp.</title>
        <authorList>
            <person name="Aburjaile F."/>
            <person name="Ariute J.C."/>
            <person name="Pais A.K.L."/>
            <person name="Albuquerque G.M.R."/>
            <person name="Silva A.M.F."/>
            <person name="Brenig B."/>
            <person name="Azevedo V."/>
            <person name="Matiuzzi M."/>
            <person name="Ramos R."/>
            <person name="Goes-Neto A."/>
            <person name="Soares S."/>
            <person name="Iseppon A.M.B."/>
            <person name="Souza E."/>
            <person name="Gama M."/>
        </authorList>
    </citation>
    <scope>NUCLEOTIDE SEQUENCE</scope>
    <source>
        <strain evidence="6">B4</strain>
    </source>
</reference>
<evidence type="ECO:0000256" key="2">
    <source>
        <dbReference type="ARBA" id="ARBA00022475"/>
    </source>
</evidence>
<evidence type="ECO:0000313" key="7">
    <source>
        <dbReference type="Proteomes" id="UP001143674"/>
    </source>
</evidence>
<evidence type="ECO:0000256" key="5">
    <source>
        <dbReference type="ARBA" id="ARBA00023136"/>
    </source>
</evidence>
<gene>
    <name evidence="6" type="ORF">LBW55_23760</name>
</gene>
<dbReference type="Proteomes" id="UP001143674">
    <property type="component" value="Unassembled WGS sequence"/>
</dbReference>
<dbReference type="EMBL" id="JAIVEX010000015">
    <property type="protein sequence ID" value="MDB0524631.1"/>
    <property type="molecule type" value="Genomic_DNA"/>
</dbReference>
<protein>
    <submittedName>
        <fullName evidence="6">Flagellar biosynthetic protein FliO</fullName>
    </submittedName>
</protein>
<dbReference type="Pfam" id="PF04347">
    <property type="entry name" value="FliO"/>
    <property type="match status" value="1"/>
</dbReference>
<evidence type="ECO:0000256" key="1">
    <source>
        <dbReference type="ARBA" id="ARBA00004236"/>
    </source>
</evidence>
<keyword evidence="6" id="KW-0282">Flagellum</keyword>
<keyword evidence="6" id="KW-0966">Cell projection</keyword>
<dbReference type="GO" id="GO:0044781">
    <property type="term" value="P:bacterial-type flagellum organization"/>
    <property type="evidence" value="ECO:0007669"/>
    <property type="project" value="InterPro"/>
</dbReference>
<comment type="subcellular location">
    <subcellularLocation>
        <location evidence="1">Cell membrane</location>
    </subcellularLocation>
</comment>
<organism evidence="6 7">
    <name type="scientific">Ralstonia solanacearum</name>
    <name type="common">Pseudomonas solanacearum</name>
    <dbReference type="NCBI Taxonomy" id="305"/>
    <lineage>
        <taxon>Bacteria</taxon>
        <taxon>Pseudomonadati</taxon>
        <taxon>Pseudomonadota</taxon>
        <taxon>Betaproteobacteria</taxon>
        <taxon>Burkholderiales</taxon>
        <taxon>Burkholderiaceae</taxon>
        <taxon>Ralstonia</taxon>
        <taxon>Ralstonia solanacearum species complex</taxon>
    </lineage>
</organism>
<evidence type="ECO:0000313" key="6">
    <source>
        <dbReference type="EMBL" id="MDB0524631.1"/>
    </source>
</evidence>
<keyword evidence="6" id="KW-0969">Cilium</keyword>
<sequence>MLDSSFSAFANGAFVRRLAARVMLLGVLALSGLNAVAQTNVSRALASVAASQSSSPDGVKGSTERLPDSIPLRREAEAEHGAISGTPQLLVVVAVLGALLWWSLKRFRANASQESRPGIWPVRPTGRFGGGGLRVVNSSRLTSKASLHVVDWDGQQWLVGCTENGLFVLDKRSDNATGVQGSKREVGEHG</sequence>
<evidence type="ECO:0000256" key="3">
    <source>
        <dbReference type="ARBA" id="ARBA00022692"/>
    </source>
</evidence>
<proteinExistence type="predicted"/>
<accession>A0A7X0PYE7</accession>
<dbReference type="GO" id="GO:0016020">
    <property type="term" value="C:membrane"/>
    <property type="evidence" value="ECO:0007669"/>
    <property type="project" value="InterPro"/>
</dbReference>
<dbReference type="AlphaFoldDB" id="A0A7X0PYE7"/>
<comment type="caution">
    <text evidence="6">The sequence shown here is derived from an EMBL/GenBank/DDBJ whole genome shotgun (WGS) entry which is preliminary data.</text>
</comment>
<dbReference type="RefSeq" id="WP_184849883.1">
    <property type="nucleotide sequence ID" value="NZ_JABZEH010000001.1"/>
</dbReference>
<evidence type="ECO:0000256" key="4">
    <source>
        <dbReference type="ARBA" id="ARBA00022989"/>
    </source>
</evidence>
<keyword evidence="5" id="KW-0472">Membrane</keyword>
<keyword evidence="4" id="KW-1133">Transmembrane helix</keyword>
<keyword evidence="3" id="KW-0812">Transmembrane</keyword>
<name>A0A7X0PYE7_RALSL</name>
<dbReference type="InterPro" id="IPR022781">
    <property type="entry name" value="Flagellar_biosynth_FliO"/>
</dbReference>